<keyword evidence="2" id="KW-0808">Transferase</keyword>
<name>A0A380A6N3_9GAMM</name>
<gene>
    <name evidence="2" type="ORF">NCTC10736_01714</name>
</gene>
<dbReference type="RefSeq" id="WP_115405991.1">
    <property type="nucleotide sequence ID" value="NZ_UGYV01000001.1"/>
</dbReference>
<dbReference type="Gene3D" id="3.90.550.10">
    <property type="entry name" value="Spore Coat Polysaccharide Biosynthesis Protein SpsA, Chain A"/>
    <property type="match status" value="1"/>
</dbReference>
<dbReference type="Proteomes" id="UP000255061">
    <property type="component" value="Unassembled WGS sequence"/>
</dbReference>
<evidence type="ECO:0000259" key="1">
    <source>
        <dbReference type="Pfam" id="PF00535"/>
    </source>
</evidence>
<dbReference type="InterPro" id="IPR029044">
    <property type="entry name" value="Nucleotide-diphossugar_trans"/>
</dbReference>
<dbReference type="EMBL" id="UGYV01000001">
    <property type="protein sequence ID" value="SUI75467.1"/>
    <property type="molecule type" value="Genomic_DNA"/>
</dbReference>
<dbReference type="AlphaFoldDB" id="A0A380A6N3"/>
<dbReference type="Pfam" id="PF00535">
    <property type="entry name" value="Glycos_transf_2"/>
    <property type="match status" value="1"/>
</dbReference>
<dbReference type="InterPro" id="IPR001173">
    <property type="entry name" value="Glyco_trans_2-like"/>
</dbReference>
<dbReference type="CDD" id="cd00761">
    <property type="entry name" value="Glyco_tranf_GTA_type"/>
    <property type="match status" value="1"/>
</dbReference>
<evidence type="ECO:0000313" key="3">
    <source>
        <dbReference type="Proteomes" id="UP000255061"/>
    </source>
</evidence>
<dbReference type="SUPFAM" id="SSF53448">
    <property type="entry name" value="Nucleotide-diphospho-sugar transferases"/>
    <property type="match status" value="1"/>
</dbReference>
<dbReference type="GO" id="GO:0016740">
    <property type="term" value="F:transferase activity"/>
    <property type="evidence" value="ECO:0007669"/>
    <property type="project" value="UniProtKB-KW"/>
</dbReference>
<accession>A0A380A6N3</accession>
<proteinExistence type="predicted"/>
<sequence>MILNVLISTYGSRISAVKSVFREQNDNVFYTLVHQCELNNDYSETVRDIMKGRNDITYYPLYNKGLSKSRNKAISVAFGDICLVMDDDVTLVSDFYNIIVKSFNEQPNADAITFQISEHPSGRLLKDYPLKAQSHNLKSILKVGSIEFAFRLKSILKAEIVFPEYLGAGTNLPACEEPVFLSKLIKSGVKIFYQPIIIAHHPMLSSGKVFKVENTLLCRGVAFREIYGKIFGLAAICYFYVRNFDKFELHDKYAFISLLKGYFMSQVERDKFNDD</sequence>
<reference evidence="2 3" key="1">
    <citation type="submission" date="2018-06" db="EMBL/GenBank/DDBJ databases">
        <authorList>
            <consortium name="Pathogen Informatics"/>
            <person name="Doyle S."/>
        </authorList>
    </citation>
    <scope>NUCLEOTIDE SEQUENCE [LARGE SCALE GENOMIC DNA]</scope>
    <source>
        <strain evidence="2 3">NCTC10736</strain>
    </source>
</reference>
<protein>
    <submittedName>
        <fullName evidence="2">Glycosyl transferase family 2</fullName>
    </submittedName>
</protein>
<feature type="domain" description="Glycosyltransferase 2-like" evidence="1">
    <location>
        <begin position="32"/>
        <end position="113"/>
    </location>
</feature>
<organism evidence="2 3">
    <name type="scientific">Shewanella morhuae</name>
    <dbReference type="NCBI Taxonomy" id="365591"/>
    <lineage>
        <taxon>Bacteria</taxon>
        <taxon>Pseudomonadati</taxon>
        <taxon>Pseudomonadota</taxon>
        <taxon>Gammaproteobacteria</taxon>
        <taxon>Alteromonadales</taxon>
        <taxon>Shewanellaceae</taxon>
        <taxon>Shewanella</taxon>
    </lineage>
</organism>
<evidence type="ECO:0000313" key="2">
    <source>
        <dbReference type="EMBL" id="SUI75467.1"/>
    </source>
</evidence>